<dbReference type="PANTHER" id="PTHR43196">
    <property type="entry name" value="SULFATE ADENYLYLTRANSFERASE SUBUNIT 2"/>
    <property type="match status" value="1"/>
</dbReference>
<dbReference type="Proteomes" id="UP000199701">
    <property type="component" value="Unassembled WGS sequence"/>
</dbReference>
<dbReference type="SUPFAM" id="SSF54862">
    <property type="entry name" value="4Fe-4S ferredoxins"/>
    <property type="match status" value="1"/>
</dbReference>
<keyword evidence="1" id="KW-0479">Metal-binding</keyword>
<dbReference type="GO" id="GO:0046872">
    <property type="term" value="F:metal ion binding"/>
    <property type="evidence" value="ECO:0007669"/>
    <property type="project" value="UniProtKB-KW"/>
</dbReference>
<feature type="domain" description="4Fe-4S ferredoxin-type" evidence="4">
    <location>
        <begin position="468"/>
        <end position="497"/>
    </location>
</feature>
<dbReference type="PANTHER" id="PTHR43196:SF2">
    <property type="entry name" value="PHOSPHOADENOSINE PHOSPHOSULFATE REDUCTASE"/>
    <property type="match status" value="1"/>
</dbReference>
<dbReference type="SUPFAM" id="SSF52402">
    <property type="entry name" value="Adenine nucleotide alpha hydrolases-like"/>
    <property type="match status" value="1"/>
</dbReference>
<dbReference type="InterPro" id="IPR017896">
    <property type="entry name" value="4Fe4S_Fe-S-bd"/>
</dbReference>
<dbReference type="Gene3D" id="3.30.70.20">
    <property type="match status" value="1"/>
</dbReference>
<evidence type="ECO:0000256" key="3">
    <source>
        <dbReference type="ARBA" id="ARBA00023014"/>
    </source>
</evidence>
<dbReference type="RefSeq" id="WP_092451120.1">
    <property type="nucleotide sequence ID" value="NZ_FOJI01000003.1"/>
</dbReference>
<gene>
    <name evidence="5" type="ORF">SAMN05421659_10353</name>
</gene>
<accession>A0A1I0NEZ1</accession>
<dbReference type="AlphaFoldDB" id="A0A1I0NEZ1"/>
<dbReference type="GO" id="GO:0051536">
    <property type="term" value="F:iron-sulfur cluster binding"/>
    <property type="evidence" value="ECO:0007669"/>
    <property type="project" value="UniProtKB-KW"/>
</dbReference>
<dbReference type="GO" id="GO:0003824">
    <property type="term" value="F:catalytic activity"/>
    <property type="evidence" value="ECO:0007669"/>
    <property type="project" value="InterPro"/>
</dbReference>
<sequence>MIYWCKKCNEPIFDIELHKCFCDGELRKISEGTICNPVFKQERKLLSKIVGCNLNEKKIWYFGASKYFYDGVMNRIPYREWYKGKKHLQYAEELRTDIEIERGYEEYIGVVEANKNYIQNLIYEAEQYVIDTLKHYLKKEYIPTVSFSGGKDSTVVSRIVRDALQDNTIVHFFGDTTLEFPETYSYSLEKFRVENPLVPMIPSETENDFFKMCKVFGPPSQHERWCCTIFKTSSLNKEQDYMTGNSLTFLGIRHSESAARKSYERTQEHSKISSQVNAMPIIEWTDYDVWLYVLYKNLLINDCYQYGYKRVGCWCCPNNSDWSMMLTEIYHPDSMKKWKNMVYEFAIKTGKDDPDDYYEEGRWKTRRGASGLKVKNVSIMDTPCNLSDRARNIIIEKKINKDVIELFKPFGDLKIAEKKDATYISVFDFDKSDVYRKCFEIIITFGTNVIKVVPEERIDIANLVNRIKCQMRKYQFCIKCSACDSVCPYGAIDTVHGKYIIDEKKCTHCKKCIAKFYNGCITCDVLAAKKKEAK</sequence>
<dbReference type="InterPro" id="IPR050128">
    <property type="entry name" value="Sulfate_adenylyltrnsfr_sub2"/>
</dbReference>
<dbReference type="STRING" id="99656.SAMN05421659_10353"/>
<dbReference type="InterPro" id="IPR017900">
    <property type="entry name" value="4Fe4S_Fe_S_CS"/>
</dbReference>
<dbReference type="PROSITE" id="PS00198">
    <property type="entry name" value="4FE4S_FER_1"/>
    <property type="match status" value="1"/>
</dbReference>
<dbReference type="InterPro" id="IPR014729">
    <property type="entry name" value="Rossmann-like_a/b/a_fold"/>
</dbReference>
<organism evidence="5 6">
    <name type="scientific">[Clostridium] fimetarium</name>
    <dbReference type="NCBI Taxonomy" id="99656"/>
    <lineage>
        <taxon>Bacteria</taxon>
        <taxon>Bacillati</taxon>
        <taxon>Bacillota</taxon>
        <taxon>Clostridia</taxon>
        <taxon>Lachnospirales</taxon>
        <taxon>Lachnospiraceae</taxon>
    </lineage>
</organism>
<dbReference type="EMBL" id="FOJI01000003">
    <property type="protein sequence ID" value="SEV99899.1"/>
    <property type="molecule type" value="Genomic_DNA"/>
</dbReference>
<keyword evidence="3" id="KW-0411">Iron-sulfur</keyword>
<evidence type="ECO:0000256" key="2">
    <source>
        <dbReference type="ARBA" id="ARBA00023004"/>
    </source>
</evidence>
<keyword evidence="2" id="KW-0408">Iron</keyword>
<dbReference type="PROSITE" id="PS51379">
    <property type="entry name" value="4FE4S_FER_2"/>
    <property type="match status" value="1"/>
</dbReference>
<name>A0A1I0NEZ1_9FIRM</name>
<proteinExistence type="predicted"/>
<evidence type="ECO:0000313" key="6">
    <source>
        <dbReference type="Proteomes" id="UP000199701"/>
    </source>
</evidence>
<keyword evidence="6" id="KW-1185">Reference proteome</keyword>
<reference evidence="5 6" key="1">
    <citation type="submission" date="2016-10" db="EMBL/GenBank/DDBJ databases">
        <authorList>
            <person name="de Groot N.N."/>
        </authorList>
    </citation>
    <scope>NUCLEOTIDE SEQUENCE [LARGE SCALE GENOMIC DNA]</scope>
    <source>
        <strain evidence="5 6">DSM 9179</strain>
    </source>
</reference>
<dbReference type="InterPro" id="IPR002500">
    <property type="entry name" value="PAPS_reduct_dom"/>
</dbReference>
<evidence type="ECO:0000256" key="1">
    <source>
        <dbReference type="ARBA" id="ARBA00022723"/>
    </source>
</evidence>
<protein>
    <submittedName>
        <fullName evidence="5">Phosphoadenosine phosphosulfate reductase</fullName>
    </submittedName>
</protein>
<dbReference type="OrthoDB" id="9774475at2"/>
<evidence type="ECO:0000313" key="5">
    <source>
        <dbReference type="EMBL" id="SEV99899.1"/>
    </source>
</evidence>
<dbReference type="Gene3D" id="3.40.50.620">
    <property type="entry name" value="HUPs"/>
    <property type="match status" value="1"/>
</dbReference>
<dbReference type="Pfam" id="PF01507">
    <property type="entry name" value="PAPS_reduct"/>
    <property type="match status" value="1"/>
</dbReference>
<evidence type="ECO:0000259" key="4">
    <source>
        <dbReference type="PROSITE" id="PS51379"/>
    </source>
</evidence>